<feature type="transmembrane region" description="Helical" evidence="1">
    <location>
        <begin position="43"/>
        <end position="62"/>
    </location>
</feature>
<dbReference type="Proteomes" id="UP000196151">
    <property type="component" value="Chromosome"/>
</dbReference>
<protein>
    <submittedName>
        <fullName evidence="2">Uncharacterized protein</fullName>
    </submittedName>
</protein>
<evidence type="ECO:0000313" key="4">
    <source>
        <dbReference type="Proteomes" id="UP000196151"/>
    </source>
</evidence>
<evidence type="ECO:0000256" key="1">
    <source>
        <dbReference type="SAM" id="Phobius"/>
    </source>
</evidence>
<feature type="transmembrane region" description="Helical" evidence="1">
    <location>
        <begin position="12"/>
        <end position="37"/>
    </location>
</feature>
<dbReference type="AlphaFoldDB" id="A0A200IZV6"/>
<reference evidence="3" key="3">
    <citation type="submission" date="2024-03" db="EMBL/GenBank/DDBJ databases">
        <title>The Genome Sequence of Enterococcus sp. DIV0238c.</title>
        <authorList>
            <consortium name="The Broad Institute Genomics Platform"/>
            <consortium name="The Broad Institute Microbial Omics Core"/>
            <consortium name="The Broad Institute Genomic Center for Infectious Diseases"/>
            <person name="Earl A."/>
            <person name="Manson A."/>
            <person name="Gilmore M."/>
            <person name="Schwartman J."/>
            <person name="Shea T."/>
            <person name="Abouelleil A."/>
            <person name="Cao P."/>
            <person name="Chapman S."/>
            <person name="Cusick C."/>
            <person name="Young S."/>
            <person name="Neafsey D."/>
            <person name="Nusbaum C."/>
            <person name="Birren B."/>
        </authorList>
    </citation>
    <scope>NUCLEOTIDE SEQUENCE</scope>
    <source>
        <strain evidence="3">9D6_DIV0238</strain>
    </source>
</reference>
<reference evidence="3" key="2">
    <citation type="submission" date="2017-05" db="EMBL/GenBank/DDBJ databases">
        <authorList>
            <consortium name="The Broad Institute Genomics Platform"/>
            <consortium name="The Broad Institute Genomic Center for Infectious Diseases"/>
            <person name="Earl A."/>
            <person name="Manson A."/>
            <person name="Schwartman J."/>
            <person name="Gilmore M."/>
            <person name="Abouelleil A."/>
            <person name="Cao P."/>
            <person name="Chapman S."/>
            <person name="Cusick C."/>
            <person name="Shea T."/>
            <person name="Young S."/>
            <person name="Neafsey D."/>
            <person name="Nusbaum C."/>
            <person name="Birren B."/>
        </authorList>
    </citation>
    <scope>NUCLEOTIDE SEQUENCE</scope>
    <source>
        <strain evidence="3">9D6_DIV0238</strain>
    </source>
</reference>
<keyword evidence="1" id="KW-0812">Transmembrane</keyword>
<dbReference type="EMBL" id="NIBQ01000003">
    <property type="protein sequence ID" value="OUZ30522.1"/>
    <property type="molecule type" value="Genomic_DNA"/>
</dbReference>
<name>A0A200IZV6_9ENTE</name>
<keyword evidence="1" id="KW-0472">Membrane</keyword>
<sequence>MFIFPKFLLQHLGILFGYIFNIGLSLIFLNMAITSIFEKDYESFIFSLIVGIPLSAWTIYLIRSGYSEHKEQEEQKKS</sequence>
<dbReference type="EMBL" id="CP147246">
    <property type="protein sequence ID" value="WYJ94612.1"/>
    <property type="molecule type" value="Genomic_DNA"/>
</dbReference>
<dbReference type="OrthoDB" id="2339586at2"/>
<gene>
    <name evidence="3" type="ORF">A5889_002125</name>
    <name evidence="2" type="ORF">A5889_002810</name>
</gene>
<evidence type="ECO:0000313" key="3">
    <source>
        <dbReference type="EMBL" id="WYJ94612.1"/>
    </source>
</evidence>
<keyword evidence="1" id="KW-1133">Transmembrane helix</keyword>
<proteinExistence type="predicted"/>
<accession>A0A200IZV6</accession>
<reference evidence="2" key="1">
    <citation type="submission" date="2017-05" db="EMBL/GenBank/DDBJ databases">
        <title>The Genome Sequence of Enterococcus sp. 9D6_DIV0238.</title>
        <authorList>
            <consortium name="The Broad Institute Genomics Platform"/>
            <consortium name="The Broad Institute Genomic Center for Infectious Diseases"/>
            <person name="Earl A."/>
            <person name="Manson A."/>
            <person name="Schwartman J."/>
            <person name="Gilmore M."/>
            <person name="Abouelleil A."/>
            <person name="Cao P."/>
            <person name="Chapman S."/>
            <person name="Cusick C."/>
            <person name="Shea T."/>
            <person name="Young S."/>
            <person name="Neafsey D."/>
            <person name="Nusbaum C."/>
            <person name="Birren B."/>
        </authorList>
    </citation>
    <scope>NUCLEOTIDE SEQUENCE [LARGE SCALE GENOMIC DNA]</scope>
    <source>
        <strain evidence="2">9D6_DIV0238</strain>
    </source>
</reference>
<dbReference type="RefSeq" id="WP_087641874.1">
    <property type="nucleotide sequence ID" value="NZ_CP147246.1"/>
</dbReference>
<organism evidence="2">
    <name type="scientific">Candidatus Enterococcus dunnyi</name>
    <dbReference type="NCBI Taxonomy" id="1834192"/>
    <lineage>
        <taxon>Bacteria</taxon>
        <taxon>Bacillati</taxon>
        <taxon>Bacillota</taxon>
        <taxon>Bacilli</taxon>
        <taxon>Lactobacillales</taxon>
        <taxon>Enterococcaceae</taxon>
        <taxon>Enterococcus</taxon>
    </lineage>
</organism>
<keyword evidence="4" id="KW-1185">Reference proteome</keyword>
<evidence type="ECO:0000313" key="2">
    <source>
        <dbReference type="EMBL" id="OUZ30522.1"/>
    </source>
</evidence>